<dbReference type="InterPro" id="IPR034660">
    <property type="entry name" value="DinB/YfiT-like"/>
</dbReference>
<protein>
    <submittedName>
        <fullName evidence="3">DinB family protein</fullName>
    </submittedName>
</protein>
<dbReference type="InterPro" id="IPR007837">
    <property type="entry name" value="DinB"/>
</dbReference>
<gene>
    <name evidence="3" type="ORF">QRD02_10980</name>
</gene>
<evidence type="ECO:0000256" key="1">
    <source>
        <dbReference type="ARBA" id="ARBA00008635"/>
    </source>
</evidence>
<comment type="similarity">
    <text evidence="1">Belongs to the DinB family.</text>
</comment>
<evidence type="ECO:0000313" key="4">
    <source>
        <dbReference type="Proteomes" id="UP001244787"/>
    </source>
</evidence>
<proteinExistence type="inferred from homology"/>
<dbReference type="PANTHER" id="PTHR37302">
    <property type="entry name" value="SLR1116 PROTEIN"/>
    <property type="match status" value="1"/>
</dbReference>
<organism evidence="3 4">
    <name type="scientific">Aequorivita aurantiaca</name>
    <dbReference type="NCBI Taxonomy" id="3053356"/>
    <lineage>
        <taxon>Bacteria</taxon>
        <taxon>Pseudomonadati</taxon>
        <taxon>Bacteroidota</taxon>
        <taxon>Flavobacteriia</taxon>
        <taxon>Flavobacteriales</taxon>
        <taxon>Flavobacteriaceae</taxon>
        <taxon>Aequorivita</taxon>
    </lineage>
</organism>
<accession>A0ABT8DHV4</accession>
<dbReference type="Gene3D" id="1.20.120.450">
    <property type="entry name" value="dinb family like domain"/>
    <property type="match status" value="1"/>
</dbReference>
<reference evidence="3 4" key="1">
    <citation type="submission" date="2023-06" db="EMBL/GenBank/DDBJ databases">
        <authorList>
            <person name="Ye Y.-Q."/>
            <person name="Du Z.-J."/>
        </authorList>
    </citation>
    <scope>NUCLEOTIDE SEQUENCE [LARGE SCALE GENOMIC DNA]</scope>
    <source>
        <strain evidence="3 4">SDUM287046</strain>
    </source>
</reference>
<comment type="caution">
    <text evidence="3">The sequence shown here is derived from an EMBL/GenBank/DDBJ whole genome shotgun (WGS) entry which is preliminary data.</text>
</comment>
<sequence>MKSFFEDIFEYTHHSNLQLIEIYIKNPEIYSEKIRLLASHTLNAHHIWNHRILGKNAKLDVWQPLELGELQPINSINFKQTMEILDQTTLENSISYTNSKGQLFTNTIVEMLFHIINHSSYHRGQLMTHLKNRGVEPISTDYIFYKR</sequence>
<dbReference type="Proteomes" id="UP001244787">
    <property type="component" value="Unassembled WGS sequence"/>
</dbReference>
<keyword evidence="4" id="KW-1185">Reference proteome</keyword>
<dbReference type="EMBL" id="JAUGQQ010000007">
    <property type="protein sequence ID" value="MDN3724908.1"/>
    <property type="molecule type" value="Genomic_DNA"/>
</dbReference>
<dbReference type="Pfam" id="PF05163">
    <property type="entry name" value="DinB"/>
    <property type="match status" value="1"/>
</dbReference>
<keyword evidence="2" id="KW-0479">Metal-binding</keyword>
<evidence type="ECO:0000313" key="3">
    <source>
        <dbReference type="EMBL" id="MDN3724908.1"/>
    </source>
</evidence>
<dbReference type="SUPFAM" id="SSF109854">
    <property type="entry name" value="DinB/YfiT-like putative metalloenzymes"/>
    <property type="match status" value="1"/>
</dbReference>
<dbReference type="PANTHER" id="PTHR37302:SF3">
    <property type="entry name" value="DAMAGE-INDUCIBLE PROTEIN DINB"/>
    <property type="match status" value="1"/>
</dbReference>
<dbReference type="RefSeq" id="WP_290254998.1">
    <property type="nucleotide sequence ID" value="NZ_JAUGQQ010000007.1"/>
</dbReference>
<evidence type="ECO:0000256" key="2">
    <source>
        <dbReference type="ARBA" id="ARBA00022723"/>
    </source>
</evidence>
<name>A0ABT8DHV4_9FLAO</name>